<evidence type="ECO:0000259" key="7">
    <source>
        <dbReference type="PROSITE" id="PS50948"/>
    </source>
</evidence>
<dbReference type="SUPFAM" id="SSF56496">
    <property type="entry name" value="Fibrinogen C-terminal domain-like"/>
    <property type="match status" value="1"/>
</dbReference>
<proteinExistence type="predicted"/>
<dbReference type="PANTHER" id="PTHR16146">
    <property type="entry name" value="INTELECTIN"/>
    <property type="match status" value="1"/>
</dbReference>
<keyword evidence="1" id="KW-0479">Metal-binding</keyword>
<evidence type="ECO:0000259" key="6">
    <source>
        <dbReference type="PROSITE" id="PS50026"/>
    </source>
</evidence>
<comment type="caution">
    <text evidence="5">Lacks conserved residue(s) required for the propagation of feature annotation.</text>
</comment>
<reference evidence="8 9" key="1">
    <citation type="submission" date="2022-05" db="EMBL/GenBank/DDBJ databases">
        <authorList>
            <consortium name="Genoscope - CEA"/>
            <person name="William W."/>
        </authorList>
    </citation>
    <scope>NUCLEOTIDE SEQUENCE [LARGE SCALE GENOMIC DNA]</scope>
</reference>
<feature type="non-terminal residue" evidence="8">
    <location>
        <position position="1"/>
    </location>
</feature>
<dbReference type="InterPro" id="IPR036056">
    <property type="entry name" value="Fibrinogen-like_C"/>
</dbReference>
<evidence type="ECO:0000313" key="9">
    <source>
        <dbReference type="Proteomes" id="UP001159427"/>
    </source>
</evidence>
<dbReference type="PROSITE" id="PS00022">
    <property type="entry name" value="EGF_1"/>
    <property type="match status" value="1"/>
</dbReference>
<comment type="caution">
    <text evidence="8">The sequence shown here is derived from an EMBL/GenBank/DDBJ whole genome shotgun (WGS) entry which is preliminary data.</text>
</comment>
<dbReference type="PROSITE" id="PS50948">
    <property type="entry name" value="PAN"/>
    <property type="match status" value="1"/>
</dbReference>
<dbReference type="PANTHER" id="PTHR16146:SF42">
    <property type="entry name" value="APPLE DOMAIN-CONTAINING PROTEIN"/>
    <property type="match status" value="1"/>
</dbReference>
<dbReference type="Pfam" id="PF00024">
    <property type="entry name" value="PAN_1"/>
    <property type="match status" value="1"/>
</dbReference>
<keyword evidence="3" id="KW-0106">Calcium</keyword>
<keyword evidence="5" id="KW-0245">EGF-like domain</keyword>
<organism evidence="8 9">
    <name type="scientific">Porites evermanni</name>
    <dbReference type="NCBI Taxonomy" id="104178"/>
    <lineage>
        <taxon>Eukaryota</taxon>
        <taxon>Metazoa</taxon>
        <taxon>Cnidaria</taxon>
        <taxon>Anthozoa</taxon>
        <taxon>Hexacorallia</taxon>
        <taxon>Scleractinia</taxon>
        <taxon>Fungiina</taxon>
        <taxon>Poritidae</taxon>
        <taxon>Porites</taxon>
    </lineage>
</organism>
<evidence type="ECO:0000256" key="4">
    <source>
        <dbReference type="ARBA" id="ARBA00023157"/>
    </source>
</evidence>
<evidence type="ECO:0000256" key="3">
    <source>
        <dbReference type="ARBA" id="ARBA00022837"/>
    </source>
</evidence>
<dbReference type="PROSITE" id="PS50026">
    <property type="entry name" value="EGF_3"/>
    <property type="match status" value="1"/>
</dbReference>
<dbReference type="Gene3D" id="2.10.25.10">
    <property type="entry name" value="Laminin"/>
    <property type="match status" value="1"/>
</dbReference>
<dbReference type="Proteomes" id="UP001159427">
    <property type="component" value="Unassembled WGS sequence"/>
</dbReference>
<evidence type="ECO:0000256" key="1">
    <source>
        <dbReference type="ARBA" id="ARBA00022723"/>
    </source>
</evidence>
<dbReference type="Gene3D" id="3.90.215.10">
    <property type="entry name" value="Gamma Fibrinogen, chain A, domain 1"/>
    <property type="match status" value="1"/>
</dbReference>
<keyword evidence="2" id="KW-0430">Lectin</keyword>
<protein>
    <submittedName>
        <fullName evidence="8">Uncharacterized protein</fullName>
    </submittedName>
</protein>
<dbReference type="EMBL" id="CALNXI010000102">
    <property type="protein sequence ID" value="CAH3018970.1"/>
    <property type="molecule type" value="Genomic_DNA"/>
</dbReference>
<feature type="domain" description="Apple" evidence="7">
    <location>
        <begin position="19"/>
        <end position="103"/>
    </location>
</feature>
<dbReference type="InterPro" id="IPR003609">
    <property type="entry name" value="Pan_app"/>
</dbReference>
<dbReference type="InterPro" id="IPR014716">
    <property type="entry name" value="Fibrinogen_a/b/g_C_1"/>
</dbReference>
<evidence type="ECO:0000256" key="2">
    <source>
        <dbReference type="ARBA" id="ARBA00022734"/>
    </source>
</evidence>
<dbReference type="SUPFAM" id="SSF57414">
    <property type="entry name" value="Hairpin loop containing domain-like"/>
    <property type="match status" value="1"/>
</dbReference>
<feature type="domain" description="EGF-like" evidence="6">
    <location>
        <begin position="127"/>
        <end position="163"/>
    </location>
</feature>
<keyword evidence="9" id="KW-1185">Reference proteome</keyword>
<evidence type="ECO:0000313" key="8">
    <source>
        <dbReference type="EMBL" id="CAH3018970.1"/>
    </source>
</evidence>
<dbReference type="CDD" id="cd00054">
    <property type="entry name" value="EGF_CA"/>
    <property type="match status" value="1"/>
</dbReference>
<evidence type="ECO:0000256" key="5">
    <source>
        <dbReference type="PROSITE-ProRule" id="PRU00076"/>
    </source>
</evidence>
<sequence>FGLFLKLFKANDQCREGKCQTYSLDIYGDAVENFELVGHVFHQFATRNPIHCHSLCVDDCRCLSFNYKENNGRNVCDLNEASHYTDPSSIKHSPGSRFYNLRRAFSGQKRHNVTPCDGEVTCINSCCKNNPCQNGGTCTEICEPTSVRYNCSCPAKFFGRHCEFERKSCQAYKAAGERKSGLYTIIDDSDRVFKVFCDFDSEPNFAWNLIQSFKFSNNDDFKGVIFSDYNDADATSGDQPNWHAYLIRPAYLAWLGAQSTHWRATCRYDTDGVVYTDYMRTSLADCNILTMQKEHGTCFQFEFINIRGHECFNCTVPLWNQKGAYSLHTDTHFKNCEFDGKTGSVHREDNFGHYVHYNSLHRCSSGSNSTTQFWLGGK</sequence>
<dbReference type="SUPFAM" id="SSF57196">
    <property type="entry name" value="EGF/Laminin"/>
    <property type="match status" value="1"/>
</dbReference>
<gene>
    <name evidence="8" type="ORF">PEVE_00000533</name>
</gene>
<name>A0ABN8LXE5_9CNID</name>
<keyword evidence="4 5" id="KW-1015">Disulfide bond</keyword>
<dbReference type="SMART" id="SM00473">
    <property type="entry name" value="PAN_AP"/>
    <property type="match status" value="1"/>
</dbReference>
<accession>A0ABN8LXE5</accession>
<dbReference type="InterPro" id="IPR000742">
    <property type="entry name" value="EGF"/>
</dbReference>
<feature type="disulfide bond" evidence="5">
    <location>
        <begin position="153"/>
        <end position="162"/>
    </location>
</feature>